<name>A0AAV1PI81_SCOSC</name>
<dbReference type="Pfam" id="PF22899">
    <property type="entry name" value="SMCHD1_S5"/>
    <property type="match status" value="1"/>
</dbReference>
<dbReference type="InterPro" id="IPR055109">
    <property type="entry name" value="SMCHD1_S5"/>
</dbReference>
<dbReference type="Gene3D" id="3.30.70.1620">
    <property type="match status" value="1"/>
</dbReference>
<accession>A0AAV1PI81</accession>
<keyword evidence="3" id="KW-0175">Coiled coil</keyword>
<evidence type="ECO:0000256" key="4">
    <source>
        <dbReference type="SAM" id="MobiDB-lite"/>
    </source>
</evidence>
<dbReference type="GO" id="GO:0005694">
    <property type="term" value="C:chromosome"/>
    <property type="evidence" value="ECO:0007669"/>
    <property type="project" value="UniProtKB-SubCell"/>
</dbReference>
<evidence type="ECO:0000256" key="3">
    <source>
        <dbReference type="SAM" id="Coils"/>
    </source>
</evidence>
<dbReference type="InterPro" id="IPR058617">
    <property type="entry name" value="Ig_SMCHD1_7th"/>
</dbReference>
<protein>
    <submittedName>
        <fullName evidence="6">Structural maintenance of chromosomes flexible hinge domain-containing protein 1 isoform X2</fullName>
    </submittedName>
</protein>
<dbReference type="Pfam" id="PF26197">
    <property type="entry name" value="Ig_SMCHD1_5th"/>
    <property type="match status" value="1"/>
</dbReference>
<dbReference type="GO" id="GO:0006302">
    <property type="term" value="P:double-strand break repair"/>
    <property type="evidence" value="ECO:0007669"/>
    <property type="project" value="InterPro"/>
</dbReference>
<dbReference type="SUPFAM" id="SSF75553">
    <property type="entry name" value="Smc hinge domain"/>
    <property type="match status" value="1"/>
</dbReference>
<dbReference type="InterPro" id="IPR058615">
    <property type="entry name" value="Ig_SMCHD1_6th"/>
</dbReference>
<dbReference type="GO" id="GO:0051276">
    <property type="term" value="P:chromosome organization"/>
    <property type="evidence" value="ECO:0007669"/>
    <property type="project" value="InterPro"/>
</dbReference>
<comment type="caution">
    <text evidence="6">The sequence shown here is derived from an EMBL/GenBank/DDBJ whole genome shotgun (WGS) entry which is preliminary data.</text>
</comment>
<keyword evidence="2" id="KW-0158">Chromosome</keyword>
<evidence type="ECO:0000259" key="5">
    <source>
        <dbReference type="SMART" id="SM00968"/>
    </source>
</evidence>
<feature type="compositionally biased region" description="Acidic residues" evidence="4">
    <location>
        <begin position="440"/>
        <end position="456"/>
    </location>
</feature>
<dbReference type="Pfam" id="PF26199">
    <property type="entry name" value="Ig_SMCHD1_8th"/>
    <property type="match status" value="1"/>
</dbReference>
<dbReference type="InterPro" id="IPR058616">
    <property type="entry name" value="Ig_SMCHD1_8th"/>
</dbReference>
<dbReference type="InterPro" id="IPR058611">
    <property type="entry name" value="Ig_SMCHD1_1st"/>
</dbReference>
<keyword evidence="7" id="KW-1185">Reference proteome</keyword>
<evidence type="ECO:0000256" key="1">
    <source>
        <dbReference type="ARBA" id="ARBA00004286"/>
    </source>
</evidence>
<dbReference type="Pfam" id="PF26196">
    <property type="entry name" value="Ig_SMCHD1_4th"/>
    <property type="match status" value="1"/>
</dbReference>
<feature type="region of interest" description="Disordered" evidence="4">
    <location>
        <begin position="1"/>
        <end position="20"/>
    </location>
</feature>
<evidence type="ECO:0000313" key="7">
    <source>
        <dbReference type="Proteomes" id="UP001314229"/>
    </source>
</evidence>
<evidence type="ECO:0000313" key="6">
    <source>
        <dbReference type="EMBL" id="CAK6970217.1"/>
    </source>
</evidence>
<dbReference type="SUPFAM" id="SSF55874">
    <property type="entry name" value="ATPase domain of HSP90 chaperone/DNA topoisomerase II/histidine kinase"/>
    <property type="match status" value="1"/>
</dbReference>
<feature type="compositionally biased region" description="Basic and acidic residues" evidence="4">
    <location>
        <begin position="1930"/>
        <end position="1946"/>
    </location>
</feature>
<gene>
    <name evidence="6" type="ORF">FSCOSCO3_A023659</name>
</gene>
<dbReference type="Proteomes" id="UP001314229">
    <property type="component" value="Unassembled WGS sequence"/>
</dbReference>
<dbReference type="Pfam" id="PF26198">
    <property type="entry name" value="Ig_SMCHD1_6th"/>
    <property type="match status" value="1"/>
</dbReference>
<dbReference type="InterPro" id="IPR058612">
    <property type="entry name" value="Ig_SMCHD1_2nd"/>
</dbReference>
<dbReference type="Pfam" id="PF26194">
    <property type="entry name" value="Ig_SMCHD1_1st"/>
    <property type="match status" value="1"/>
</dbReference>
<dbReference type="Gene3D" id="1.20.1060.20">
    <property type="match status" value="1"/>
</dbReference>
<feature type="compositionally biased region" description="Basic and acidic residues" evidence="4">
    <location>
        <begin position="1910"/>
        <end position="1921"/>
    </location>
</feature>
<dbReference type="PANTHER" id="PTHR22640:SF2">
    <property type="entry name" value="STRUCTURAL MAINTENANCE OF CHROMOSOMES FLEXIBLE HINGE DOMAIN-CONTAINING PROTEIN 1"/>
    <property type="match status" value="1"/>
</dbReference>
<evidence type="ECO:0000256" key="2">
    <source>
        <dbReference type="ARBA" id="ARBA00022454"/>
    </source>
</evidence>
<reference evidence="6 7" key="1">
    <citation type="submission" date="2024-01" db="EMBL/GenBank/DDBJ databases">
        <authorList>
            <person name="Alioto T."/>
            <person name="Alioto T."/>
            <person name="Gomez Garrido J."/>
        </authorList>
    </citation>
    <scope>NUCLEOTIDE SEQUENCE [LARGE SCALE GENOMIC DNA]</scope>
</reference>
<feature type="region of interest" description="Disordered" evidence="4">
    <location>
        <begin position="440"/>
        <end position="460"/>
    </location>
</feature>
<dbReference type="PANTHER" id="PTHR22640">
    <property type="entry name" value="STRUCTURAL MAINTENANCE OF CHROMOSOMES FLEXIBLE HINGE DOMAIN-CONTAINING PROTEIN 1"/>
    <property type="match status" value="1"/>
</dbReference>
<feature type="coiled-coil region" evidence="3">
    <location>
        <begin position="1641"/>
        <end position="1668"/>
    </location>
</feature>
<dbReference type="InterPro" id="IPR058614">
    <property type="entry name" value="Ig_SMCHD1_5th"/>
</dbReference>
<feature type="domain" description="SMC hinge" evidence="5">
    <location>
        <begin position="1714"/>
        <end position="1838"/>
    </location>
</feature>
<dbReference type="InterPro" id="IPR010935">
    <property type="entry name" value="SMC_hinge"/>
</dbReference>
<dbReference type="Pfam" id="PF26195">
    <property type="entry name" value="Ig_SMCHD1_2nd"/>
    <property type="match status" value="1"/>
</dbReference>
<dbReference type="GO" id="GO:0005524">
    <property type="term" value="F:ATP binding"/>
    <property type="evidence" value="ECO:0007669"/>
    <property type="project" value="InterPro"/>
</dbReference>
<dbReference type="Gene3D" id="3.30.565.10">
    <property type="entry name" value="Histidine kinase-like ATPase, C-terminal domain"/>
    <property type="match status" value="1"/>
</dbReference>
<dbReference type="EMBL" id="CAWUFR010000152">
    <property type="protein sequence ID" value="CAK6970217.1"/>
    <property type="molecule type" value="Genomic_DNA"/>
</dbReference>
<dbReference type="SMART" id="SM00968">
    <property type="entry name" value="SMC_hinge"/>
    <property type="match status" value="1"/>
</dbReference>
<dbReference type="InterPro" id="IPR038892">
    <property type="entry name" value="SMCHD1"/>
</dbReference>
<dbReference type="Pfam" id="PF13589">
    <property type="entry name" value="HATPase_c_3"/>
    <property type="match status" value="1"/>
</dbReference>
<dbReference type="InterPro" id="IPR058613">
    <property type="entry name" value="Ig_SMCHD1_4th"/>
</dbReference>
<comment type="subcellular location">
    <subcellularLocation>
        <location evidence="1">Chromosome</location>
    </subcellularLocation>
</comment>
<organism evidence="6 7">
    <name type="scientific">Scomber scombrus</name>
    <name type="common">Atlantic mackerel</name>
    <name type="synonym">Scomber vernalis</name>
    <dbReference type="NCBI Taxonomy" id="13677"/>
    <lineage>
        <taxon>Eukaryota</taxon>
        <taxon>Metazoa</taxon>
        <taxon>Chordata</taxon>
        <taxon>Craniata</taxon>
        <taxon>Vertebrata</taxon>
        <taxon>Euteleostomi</taxon>
        <taxon>Actinopterygii</taxon>
        <taxon>Neopterygii</taxon>
        <taxon>Teleostei</taxon>
        <taxon>Neoteleostei</taxon>
        <taxon>Acanthomorphata</taxon>
        <taxon>Pelagiaria</taxon>
        <taxon>Scombriformes</taxon>
        <taxon>Scombridae</taxon>
        <taxon>Scomber</taxon>
    </lineage>
</organism>
<proteinExistence type="predicted"/>
<feature type="region of interest" description="Disordered" evidence="4">
    <location>
        <begin position="1910"/>
        <end position="1981"/>
    </location>
</feature>
<dbReference type="Pfam" id="PF06470">
    <property type="entry name" value="SMC_hinge"/>
    <property type="match status" value="1"/>
</dbReference>
<sequence length="1981" mass="222118">MLSPSVSLKRGGGRGGRGGHCKSVKVCDCRHENAGVQEKLLKSGPDFNDFLNELHKEFSIQSHETFVVSTTDRAVLDYDTFAALEDGSTLYLFRREDQALPTAREETITFQPHYDTLIQSGTYEYYASNDKNSFPYALAELIDNSLSATAKNPGVRTIEIRMLFDETLGKPAVIVLDNGCGMTSKQLNNWAVYRLSKFLRDDSKSASKDEKYVRPDHVPRSLNSDISYFGVGGKQAIFYIGNSVRMITKPVGSPDVHEMVMSKADFEEKERNNEDIYKGTIKNRKPGDSSHVKKNGESFLRDLIAEESGKESFTAVVMTGVLPDHITFLKDDFSVWTRELTHIYHYYIHGVNGNDLRRSSTNSDQSSKIDIQVTLREKPNKLPRVLNLREVEDDMQTLYINATADTFEFHVSSAVGSGRVEGLIRYHPFLYDRETYPEEPDTMLAPVDDESDDNESGDLQQARGKRPVFECFWNGRLIPYTTIPEFEWCALPKGNSKLPAECYSRFSGVLFTNDTYKVSTNKLTFMDLELKLKSSESIFTRVVNGQRQRVNIKSEFNKWLQNCHDKLDKQTKFLRFKEIITRPDVPTKKMQFPWATFSSIQFGGKKYQTGQLVKSQKTQPIFNGTVTRFLLFGNHDRDVFATGGDVEVTLEPKELYDTTKIIPISKIDRNATVEAINENIDKDRVKLPEVLKVDWPQGVPWPQNAVRPAGTPLGPIKVEIQNKNGESLSRMPSVTQGTVRKLGIELRLIQHDPKGSQTTLISLFAPDPHKTHYFWFKTIDNLKILGKYSLCLNTVVNESKESKAKVVGGKPLPSFKLNFTITAGKAESFSVGAVRTTLNVGVPFDIPLEIKDGYDHPTKPPQGLRPELKCSGLELSYEAVDCTEKSFTIRGVKARGKVQNYQQSKPYDLKVTVPGLKKDSQTIKISLLPGKPHSIHVTQGDEPITVENGNSVTFNVEIHDEAGNITAHPKLTVRCQVPSLAAVNIDCSSTGAGQLVTKPIDLLIIKGEPQQVKVKFDLLGWKNVSPVERELNVLPSTRVARMELCCQNDENLILRNKDKIEWLAGGVLENLFYKLYDEAGREVSLTAEIAATIKVNWTADVNLEDLVQGKLPDIQVPSQVQLKKTGFYQVSYKDQSVSASFTITPRPDEPTRLKATVPQNTMKLGEPLPGNINLELVDQYDNVTKTLTSACVKLFSVEAEGLDKSALIFTWKGSSGSVVLTGVRFQSGTPGSREMVFSYKNYVERVIVEVTAGVPTQFKLISGPEMPLQVLNDQGIPTAFVIQLCDQWGNVSPDQRVVVELRPSPPALKVRTSVTSQPVNAEGKVSFIVESVSGPKGYYQLEFIASFNKRPINSPAVNLTVIPNPNKPVSLSVEYNTNATFPAAGVFPVFSVTVVSDEGSPITTFNPAVASMFLWMGTPSGGTPPITVPELKPSKPKANEKKDRFHFRDKEIPEKAGDYVMQFSLLVDTENVLYSDQITIHVGANQPVKLGPDFELPAPVVSYTKDIANRTLVENMTLRITDSYGNTAGQDLEGKVVVSIKSHDDDRNKRLPLFEGKTNKVQFCLKKGKINIPRLAIMQESPGEDNSLYILLFTPEVSTALAPFKLPFHFYNDSSNQRIMAELSIKKHALTEELASQREYYNTYRELLQELTAQLQDASSKEADLRNQLILNMNIPKPVNMQSIDRLINEKTPEMKRSHTNRRICSIPNQFKGKDVLGKVGHLAFVEDDDAARVISWHIRGYIDCVITRTTEAAQIIYRETQGRQKVMPLDSVFVNSGNRPLPHMKNGRMVFNPPGNPMFAKDLLIYPGEKESCEIVFKNILRDTILIDDLDSANHYRRAVVQNKMPCPTILTRQGDMISGQGMFGGAQNKAPPIRDLQVFAAPLPQEYHDLNKQIEMLNKYKSVLKSKEDAHMDREEHRKALTSPDMQNKQREMKEKEKHLEQIERQLASMHTKPAKRGAESAAEPSGITPKRTRQMNNK</sequence>
<dbReference type="Pfam" id="PF26201">
    <property type="entry name" value="Ig_SMCHD1_7th"/>
    <property type="match status" value="1"/>
</dbReference>
<dbReference type="InterPro" id="IPR036277">
    <property type="entry name" value="SMC_hinge_sf"/>
</dbReference>
<dbReference type="InterPro" id="IPR036890">
    <property type="entry name" value="HATPase_C_sf"/>
</dbReference>